<organism evidence="1 2">
    <name type="scientific">Camellia sinensis</name>
    <name type="common">Tea plant</name>
    <name type="synonym">Thea sinensis</name>
    <dbReference type="NCBI Taxonomy" id="4442"/>
    <lineage>
        <taxon>Eukaryota</taxon>
        <taxon>Viridiplantae</taxon>
        <taxon>Streptophyta</taxon>
        <taxon>Embryophyta</taxon>
        <taxon>Tracheophyta</taxon>
        <taxon>Spermatophyta</taxon>
        <taxon>Magnoliopsida</taxon>
        <taxon>eudicotyledons</taxon>
        <taxon>Gunneridae</taxon>
        <taxon>Pentapetalae</taxon>
        <taxon>asterids</taxon>
        <taxon>Ericales</taxon>
        <taxon>Theaceae</taxon>
        <taxon>Camellia</taxon>
    </lineage>
</organism>
<evidence type="ECO:0000313" key="2">
    <source>
        <dbReference type="Proteomes" id="UP000593564"/>
    </source>
</evidence>
<evidence type="ECO:0000313" key="1">
    <source>
        <dbReference type="EMBL" id="KAF5951355.1"/>
    </source>
</evidence>
<gene>
    <name evidence="1" type="ORF">HYC85_009299</name>
</gene>
<reference evidence="1 2" key="2">
    <citation type="submission" date="2020-07" db="EMBL/GenBank/DDBJ databases">
        <title>Genome assembly of wild tea tree DASZ reveals pedigree and selection history of tea varieties.</title>
        <authorList>
            <person name="Zhang W."/>
        </authorList>
    </citation>
    <scope>NUCLEOTIDE SEQUENCE [LARGE SCALE GENOMIC DNA]</scope>
    <source>
        <strain evidence="2">cv. G240</strain>
        <tissue evidence="1">Leaf</tissue>
    </source>
</reference>
<protein>
    <submittedName>
        <fullName evidence="1">Uncharacterized protein</fullName>
    </submittedName>
</protein>
<keyword evidence="2" id="KW-1185">Reference proteome</keyword>
<dbReference type="InterPro" id="IPR036852">
    <property type="entry name" value="Peptidase_S8/S53_dom_sf"/>
</dbReference>
<dbReference type="GO" id="GO:0006508">
    <property type="term" value="P:proteolysis"/>
    <property type="evidence" value="ECO:0007669"/>
    <property type="project" value="InterPro"/>
</dbReference>
<comment type="caution">
    <text evidence="1">The sequence shown here is derived from an EMBL/GenBank/DDBJ whole genome shotgun (WGS) entry which is preliminary data.</text>
</comment>
<sequence>MEVKRVGGVGIVLVNIYGSDSGMPLGAQLLTGTTVGLNDIATIVNYTRTNVNPTATLIPGTTILGSKPAPFMAPFTSLGPNGLEPNIIKVPKLLYLIINLMSQSQA</sequence>
<accession>A0A7J7HFG3</accession>
<dbReference type="Gene3D" id="3.50.30.30">
    <property type="match status" value="1"/>
</dbReference>
<dbReference type="GO" id="GO:0004252">
    <property type="term" value="F:serine-type endopeptidase activity"/>
    <property type="evidence" value="ECO:0007669"/>
    <property type="project" value="InterPro"/>
</dbReference>
<dbReference type="EMBL" id="JACBKZ010000004">
    <property type="protein sequence ID" value="KAF5951355.1"/>
    <property type="molecule type" value="Genomic_DNA"/>
</dbReference>
<reference evidence="2" key="1">
    <citation type="journal article" date="2020" name="Nat. Commun.">
        <title>Genome assembly of wild tea tree DASZ reveals pedigree and selection history of tea varieties.</title>
        <authorList>
            <person name="Zhang W."/>
            <person name="Zhang Y."/>
            <person name="Qiu H."/>
            <person name="Guo Y."/>
            <person name="Wan H."/>
            <person name="Zhang X."/>
            <person name="Scossa F."/>
            <person name="Alseekh S."/>
            <person name="Zhang Q."/>
            <person name="Wang P."/>
            <person name="Xu L."/>
            <person name="Schmidt M.H."/>
            <person name="Jia X."/>
            <person name="Li D."/>
            <person name="Zhu A."/>
            <person name="Guo F."/>
            <person name="Chen W."/>
            <person name="Ni D."/>
            <person name="Usadel B."/>
            <person name="Fernie A.R."/>
            <person name="Wen W."/>
        </authorList>
    </citation>
    <scope>NUCLEOTIDE SEQUENCE [LARGE SCALE GENOMIC DNA]</scope>
    <source>
        <strain evidence="2">cv. G240</strain>
    </source>
</reference>
<dbReference type="Gene3D" id="3.40.50.200">
    <property type="entry name" value="Peptidase S8/S53 domain"/>
    <property type="match status" value="1"/>
</dbReference>
<name>A0A7J7HFG3_CAMSI</name>
<dbReference type="AlphaFoldDB" id="A0A7J7HFG3"/>
<proteinExistence type="predicted"/>
<dbReference type="Proteomes" id="UP000593564">
    <property type="component" value="Unassembled WGS sequence"/>
</dbReference>